<dbReference type="AlphaFoldDB" id="A0A4Z2I9Z0"/>
<keyword evidence="2" id="KW-1185">Reference proteome</keyword>
<dbReference type="Proteomes" id="UP000314294">
    <property type="component" value="Unassembled WGS sequence"/>
</dbReference>
<reference evidence="1 2" key="1">
    <citation type="submission" date="2019-03" db="EMBL/GenBank/DDBJ databases">
        <title>First draft genome of Liparis tanakae, snailfish: a comprehensive survey of snailfish specific genes.</title>
        <authorList>
            <person name="Kim W."/>
            <person name="Song I."/>
            <person name="Jeong J.-H."/>
            <person name="Kim D."/>
            <person name="Kim S."/>
            <person name="Ryu S."/>
            <person name="Song J.Y."/>
            <person name="Lee S.K."/>
        </authorList>
    </citation>
    <scope>NUCLEOTIDE SEQUENCE [LARGE SCALE GENOMIC DNA]</scope>
    <source>
        <tissue evidence="1">Muscle</tissue>
    </source>
</reference>
<comment type="caution">
    <text evidence="1">The sequence shown here is derived from an EMBL/GenBank/DDBJ whole genome shotgun (WGS) entry which is preliminary data.</text>
</comment>
<gene>
    <name evidence="1" type="ORF">EYF80_015008</name>
</gene>
<accession>A0A4Z2I9Z0</accession>
<proteinExistence type="predicted"/>
<evidence type="ECO:0000313" key="1">
    <source>
        <dbReference type="EMBL" id="TNN74690.1"/>
    </source>
</evidence>
<protein>
    <submittedName>
        <fullName evidence="1">Uncharacterized protein</fullName>
    </submittedName>
</protein>
<organism evidence="1 2">
    <name type="scientific">Liparis tanakae</name>
    <name type="common">Tanaka's snailfish</name>
    <dbReference type="NCBI Taxonomy" id="230148"/>
    <lineage>
        <taxon>Eukaryota</taxon>
        <taxon>Metazoa</taxon>
        <taxon>Chordata</taxon>
        <taxon>Craniata</taxon>
        <taxon>Vertebrata</taxon>
        <taxon>Euteleostomi</taxon>
        <taxon>Actinopterygii</taxon>
        <taxon>Neopterygii</taxon>
        <taxon>Teleostei</taxon>
        <taxon>Neoteleostei</taxon>
        <taxon>Acanthomorphata</taxon>
        <taxon>Eupercaria</taxon>
        <taxon>Perciformes</taxon>
        <taxon>Cottioidei</taxon>
        <taxon>Cottales</taxon>
        <taxon>Liparidae</taxon>
        <taxon>Liparis</taxon>
    </lineage>
</organism>
<name>A0A4Z2I9Z0_9TELE</name>
<evidence type="ECO:0000313" key="2">
    <source>
        <dbReference type="Proteomes" id="UP000314294"/>
    </source>
</evidence>
<dbReference type="EMBL" id="SRLO01000111">
    <property type="protein sequence ID" value="TNN74690.1"/>
    <property type="molecule type" value="Genomic_DNA"/>
</dbReference>
<sequence length="64" mass="6975">MGFCRKNEFLATVSVMAYTESSTKPQTNERGNPVELELLCESGRVLSSPEETATPATLIPFPVV</sequence>